<reference evidence="3" key="1">
    <citation type="submission" date="2016-10" db="EMBL/GenBank/DDBJ databases">
        <authorList>
            <person name="Varghese N."/>
            <person name="Submissions S."/>
        </authorList>
    </citation>
    <scope>NUCLEOTIDE SEQUENCE [LARGE SCALE GENOMIC DNA]</scope>
    <source>
        <strain evidence="3">DSM 19110</strain>
    </source>
</reference>
<evidence type="ECO:0000256" key="1">
    <source>
        <dbReference type="SAM" id="Phobius"/>
    </source>
</evidence>
<dbReference type="EMBL" id="FNGY01000002">
    <property type="protein sequence ID" value="SDL77991.1"/>
    <property type="molecule type" value="Genomic_DNA"/>
</dbReference>
<evidence type="ECO:0000313" key="2">
    <source>
        <dbReference type="EMBL" id="SDL77991.1"/>
    </source>
</evidence>
<dbReference type="OrthoDB" id="1118972at2"/>
<dbReference type="GO" id="GO:0005886">
    <property type="term" value="C:plasma membrane"/>
    <property type="evidence" value="ECO:0007669"/>
    <property type="project" value="TreeGrafter"/>
</dbReference>
<dbReference type="PANTHER" id="PTHR40106:SF1">
    <property type="entry name" value="INNER MEMBRANE PROTEIN RCLC"/>
    <property type="match status" value="1"/>
</dbReference>
<dbReference type="Pfam" id="PF04224">
    <property type="entry name" value="DUF417"/>
    <property type="match status" value="1"/>
</dbReference>
<organism evidence="2 3">
    <name type="scientific">Pedobacter steynii</name>
    <dbReference type="NCBI Taxonomy" id="430522"/>
    <lineage>
        <taxon>Bacteria</taxon>
        <taxon>Pseudomonadati</taxon>
        <taxon>Bacteroidota</taxon>
        <taxon>Sphingobacteriia</taxon>
        <taxon>Sphingobacteriales</taxon>
        <taxon>Sphingobacteriaceae</taxon>
        <taxon>Pedobacter</taxon>
    </lineage>
</organism>
<dbReference type="AlphaFoldDB" id="A0A1G9MVE7"/>
<dbReference type="InterPro" id="IPR016865">
    <property type="entry name" value="RclC"/>
</dbReference>
<dbReference type="GO" id="GO:1901530">
    <property type="term" value="P:response to hypochlorite"/>
    <property type="evidence" value="ECO:0007669"/>
    <property type="project" value="TreeGrafter"/>
</dbReference>
<keyword evidence="1" id="KW-1133">Transmembrane helix</keyword>
<dbReference type="InterPro" id="IPR007339">
    <property type="entry name" value="RclC-like"/>
</dbReference>
<dbReference type="Proteomes" id="UP000183200">
    <property type="component" value="Unassembled WGS sequence"/>
</dbReference>
<keyword evidence="1" id="KW-0472">Membrane</keyword>
<dbReference type="RefSeq" id="WP_074605048.1">
    <property type="nucleotide sequence ID" value="NZ_FNGY01000002.1"/>
</dbReference>
<feature type="transmembrane region" description="Helical" evidence="1">
    <location>
        <begin position="117"/>
        <end position="137"/>
    </location>
</feature>
<protein>
    <submittedName>
        <fullName evidence="2">Uncharacterized membrane protein YkgB</fullName>
    </submittedName>
</protein>
<keyword evidence="1" id="KW-0812">Transmembrane</keyword>
<dbReference type="PANTHER" id="PTHR40106">
    <property type="entry name" value="INNER MEMBRANE PROTEIN RCLC"/>
    <property type="match status" value="1"/>
</dbReference>
<name>A0A1G9MVE7_9SPHI</name>
<proteinExistence type="predicted"/>
<feature type="transmembrane region" description="Helical" evidence="1">
    <location>
        <begin position="92"/>
        <end position="110"/>
    </location>
</feature>
<evidence type="ECO:0000313" key="3">
    <source>
        <dbReference type="Proteomes" id="UP000183200"/>
    </source>
</evidence>
<sequence>MSNKLSSLIRSLAGLSALSIRLIRISIAIVLIWIGGLKVYNYEAEGIVPFVANSPFMSFFYAHPEDYKTHMQKEGEANPDKIAWHEANHTYLFSYGLGSVLVVLGFLLLVNKYHPGIGMIGAGLVMIMSAVTLSFLITTTDSWVPALGDPDHGFPLLSARGRLVIKDIIMMAGAFAALCDSAKQYLNLKALK</sequence>
<accession>A0A1G9MVE7</accession>
<dbReference type="PIRSF" id="PIRSF028065">
    <property type="entry name" value="UCP028065"/>
    <property type="match status" value="1"/>
</dbReference>
<feature type="transmembrane region" description="Helical" evidence="1">
    <location>
        <begin position="12"/>
        <end position="34"/>
    </location>
</feature>
<gene>
    <name evidence="2" type="ORF">SAMN05421820_102129</name>
</gene>
<keyword evidence="3" id="KW-1185">Reference proteome</keyword>